<sequence length="252" mass="30084">MNVLKLSKKYLIDSQLYVSLMGTCLAIFFMLNQNIFRFPTLLLIFITYFSGYIYTKYQNNKKILFKVLIFNCICGFLSIFLIIYDQHFERLWRWGIIVFIGLLYDSFFLKYFIRKIPLFKVFYVGLTWALINGWLILPEMNWPIFFISWLFITALVLPFDIRDMKVDDVVTFPQLIGIQNTKYFAYLLVFSSLSISISYLQPIYSFALFLTSICTFILIYFSENDNKESYFSFWVETCSALPLLFLILLQYF</sequence>
<dbReference type="RefSeq" id="WP_103912625.1">
    <property type="nucleotide sequence ID" value="NZ_FNUS01000001.1"/>
</dbReference>
<evidence type="ECO:0000313" key="3">
    <source>
        <dbReference type="Proteomes" id="UP000236738"/>
    </source>
</evidence>
<feature type="transmembrane region" description="Helical" evidence="1">
    <location>
        <begin position="121"/>
        <end position="137"/>
    </location>
</feature>
<keyword evidence="1" id="KW-1133">Transmembrane helix</keyword>
<dbReference type="EMBL" id="FNUS01000001">
    <property type="protein sequence ID" value="SEF68020.1"/>
    <property type="molecule type" value="Genomic_DNA"/>
</dbReference>
<feature type="transmembrane region" description="Helical" evidence="1">
    <location>
        <begin position="91"/>
        <end position="109"/>
    </location>
</feature>
<dbReference type="AlphaFoldDB" id="A0A1H5TZ58"/>
<name>A0A1H5TZ58_9FLAO</name>
<dbReference type="Proteomes" id="UP000236738">
    <property type="component" value="Unassembled WGS sequence"/>
</dbReference>
<feature type="transmembrane region" description="Helical" evidence="1">
    <location>
        <begin position="203"/>
        <end position="221"/>
    </location>
</feature>
<feature type="transmembrane region" description="Helical" evidence="1">
    <location>
        <begin position="143"/>
        <end position="161"/>
    </location>
</feature>
<protein>
    <recommendedName>
        <fullName evidence="4">Prenyltransferase</fullName>
    </recommendedName>
</protein>
<dbReference type="OrthoDB" id="1467772at2"/>
<evidence type="ECO:0000256" key="1">
    <source>
        <dbReference type="SAM" id="Phobius"/>
    </source>
</evidence>
<feature type="transmembrane region" description="Helical" evidence="1">
    <location>
        <begin position="36"/>
        <end position="55"/>
    </location>
</feature>
<feature type="transmembrane region" description="Helical" evidence="1">
    <location>
        <begin position="67"/>
        <end position="85"/>
    </location>
</feature>
<evidence type="ECO:0000313" key="2">
    <source>
        <dbReference type="EMBL" id="SEF68020.1"/>
    </source>
</evidence>
<keyword evidence="3" id="KW-1185">Reference proteome</keyword>
<keyword evidence="1" id="KW-0472">Membrane</keyword>
<evidence type="ECO:0008006" key="4">
    <source>
        <dbReference type="Google" id="ProtNLM"/>
    </source>
</evidence>
<feature type="transmembrane region" description="Helical" evidence="1">
    <location>
        <begin position="233"/>
        <end position="251"/>
    </location>
</feature>
<feature type="transmembrane region" description="Helical" evidence="1">
    <location>
        <begin position="12"/>
        <end position="30"/>
    </location>
</feature>
<proteinExistence type="predicted"/>
<gene>
    <name evidence="2" type="ORF">SAMN05421847_0616</name>
</gene>
<keyword evidence="1" id="KW-0812">Transmembrane</keyword>
<accession>A0A1H5TZ58</accession>
<organism evidence="2 3">
    <name type="scientific">Halpernia humi</name>
    <dbReference type="NCBI Taxonomy" id="493375"/>
    <lineage>
        <taxon>Bacteria</taxon>
        <taxon>Pseudomonadati</taxon>
        <taxon>Bacteroidota</taxon>
        <taxon>Flavobacteriia</taxon>
        <taxon>Flavobacteriales</taxon>
        <taxon>Weeksellaceae</taxon>
        <taxon>Chryseobacterium group</taxon>
        <taxon>Halpernia</taxon>
    </lineage>
</organism>
<feature type="transmembrane region" description="Helical" evidence="1">
    <location>
        <begin position="181"/>
        <end position="197"/>
    </location>
</feature>
<reference evidence="3" key="1">
    <citation type="submission" date="2016-10" db="EMBL/GenBank/DDBJ databases">
        <authorList>
            <person name="Varghese N."/>
            <person name="Submissions S."/>
        </authorList>
    </citation>
    <scope>NUCLEOTIDE SEQUENCE [LARGE SCALE GENOMIC DNA]</scope>
    <source>
        <strain evidence="3">DSM 21580</strain>
    </source>
</reference>